<organism evidence="2 3">
    <name type="scientific">Botrytis paeoniae</name>
    <dbReference type="NCBI Taxonomy" id="278948"/>
    <lineage>
        <taxon>Eukaryota</taxon>
        <taxon>Fungi</taxon>
        <taxon>Dikarya</taxon>
        <taxon>Ascomycota</taxon>
        <taxon>Pezizomycotina</taxon>
        <taxon>Leotiomycetes</taxon>
        <taxon>Helotiales</taxon>
        <taxon>Sclerotiniaceae</taxon>
        <taxon>Botrytis</taxon>
    </lineage>
</organism>
<gene>
    <name evidence="2" type="ORF">BPAE_0113g00140</name>
</gene>
<dbReference type="EMBL" id="PQXI01000113">
    <property type="protein sequence ID" value="TGO24057.1"/>
    <property type="molecule type" value="Genomic_DNA"/>
</dbReference>
<comment type="caution">
    <text evidence="2">The sequence shown here is derived from an EMBL/GenBank/DDBJ whole genome shotgun (WGS) entry which is preliminary data.</text>
</comment>
<feature type="region of interest" description="Disordered" evidence="1">
    <location>
        <begin position="12"/>
        <end position="31"/>
    </location>
</feature>
<dbReference type="AlphaFoldDB" id="A0A4Z1FQU7"/>
<reference evidence="2 3" key="1">
    <citation type="submission" date="2017-12" db="EMBL/GenBank/DDBJ databases">
        <title>Comparative genomics of Botrytis spp.</title>
        <authorList>
            <person name="Valero-Jimenez C.A."/>
            <person name="Tapia P."/>
            <person name="Veloso J."/>
            <person name="Silva-Moreno E."/>
            <person name="Staats M."/>
            <person name="Valdes J.H."/>
            <person name="Van Kan J.A.L."/>
        </authorList>
    </citation>
    <scope>NUCLEOTIDE SEQUENCE [LARGE SCALE GENOMIC DNA]</scope>
    <source>
        <strain evidence="2 3">Bp0003</strain>
    </source>
</reference>
<name>A0A4Z1FQU7_9HELO</name>
<keyword evidence="3" id="KW-1185">Reference proteome</keyword>
<evidence type="ECO:0000256" key="1">
    <source>
        <dbReference type="SAM" id="MobiDB-lite"/>
    </source>
</evidence>
<sequence>MAEASFQAFQKGFLQRGGRNPVTPEHHEQPNDSVMFNLNLDNGVELVASTLIVLFSQDQKLAWFISLQRSVTIKMTAGKA</sequence>
<evidence type="ECO:0000313" key="3">
    <source>
        <dbReference type="Proteomes" id="UP000297910"/>
    </source>
</evidence>
<proteinExistence type="predicted"/>
<evidence type="ECO:0000313" key="2">
    <source>
        <dbReference type="EMBL" id="TGO24057.1"/>
    </source>
</evidence>
<accession>A0A4Z1FQU7</accession>
<dbReference type="Proteomes" id="UP000297910">
    <property type="component" value="Unassembled WGS sequence"/>
</dbReference>
<protein>
    <submittedName>
        <fullName evidence="2">Uncharacterized protein</fullName>
    </submittedName>
</protein>